<keyword evidence="5" id="KW-1185">Reference proteome</keyword>
<dbReference type="InterPro" id="IPR011250">
    <property type="entry name" value="OMP/PagP_B-barrel"/>
</dbReference>
<dbReference type="SUPFAM" id="SSF56925">
    <property type="entry name" value="OMPA-like"/>
    <property type="match status" value="1"/>
</dbReference>
<evidence type="ECO:0000256" key="2">
    <source>
        <dbReference type="SAM" id="SignalP"/>
    </source>
</evidence>
<evidence type="ECO:0000256" key="1">
    <source>
        <dbReference type="ARBA" id="ARBA00022729"/>
    </source>
</evidence>
<dbReference type="STRING" id="460265.Mnod_4550"/>
<accession>B8ID25</accession>
<evidence type="ECO:0000259" key="3">
    <source>
        <dbReference type="Pfam" id="PF13505"/>
    </source>
</evidence>
<keyword evidence="1 2" id="KW-0732">Signal</keyword>
<organism evidence="4 5">
    <name type="scientific">Methylobacterium nodulans (strain LMG 21967 / CNCM I-2342 / ORS 2060)</name>
    <dbReference type="NCBI Taxonomy" id="460265"/>
    <lineage>
        <taxon>Bacteria</taxon>
        <taxon>Pseudomonadati</taxon>
        <taxon>Pseudomonadota</taxon>
        <taxon>Alphaproteobacteria</taxon>
        <taxon>Hyphomicrobiales</taxon>
        <taxon>Methylobacteriaceae</taxon>
        <taxon>Methylobacterium</taxon>
    </lineage>
</organism>
<feature type="signal peptide" evidence="2">
    <location>
        <begin position="1"/>
        <end position="27"/>
    </location>
</feature>
<dbReference type="KEGG" id="mno:Mnod_4550"/>
<proteinExistence type="predicted"/>
<dbReference type="RefSeq" id="WP_015931055.1">
    <property type="nucleotide sequence ID" value="NC_011894.1"/>
</dbReference>
<feature type="domain" description="Outer membrane protein beta-barrel" evidence="3">
    <location>
        <begin position="45"/>
        <end position="290"/>
    </location>
</feature>
<dbReference type="eggNOG" id="COG3637">
    <property type="taxonomic scope" value="Bacteria"/>
</dbReference>
<sequence>MGRSKPLTLARIVTFAAAVGLPGLVQAADLLPPPPPLPPPLDVGGGWYLRGDVGASIYTEPKLSTLPQPDPVRYYNSDIGGGGFAGVGIGYQFNPWLRGDVTGEYRFSAGLRTNDSIDAKVPYTVQGPDGLRGVFSDHTDETTNGHLSSGVVLANVYADLGTWYGVTPFIGGGVGVAFNHLSGFSDSSLNLIRYNLIDAAGNVGTDVYSQGGVSGGIYKSRTTTSLAWALHAGLSYAVTPGLKLELAYRYMNLGEARTGVLNCFCGASYAPIKIKDIESHDIKLGMRWMFGVPVVAPVPAPVAAYEPPPGPIVRKY</sequence>
<dbReference type="HOGENOM" id="CLU_057473_0_0_5"/>
<feature type="chain" id="PRO_5002874274" evidence="2">
    <location>
        <begin position="28"/>
        <end position="316"/>
    </location>
</feature>
<dbReference type="InterPro" id="IPR027385">
    <property type="entry name" value="Beta-barrel_OMP"/>
</dbReference>
<dbReference type="Pfam" id="PF13505">
    <property type="entry name" value="OMP_b-brl"/>
    <property type="match status" value="1"/>
</dbReference>
<evidence type="ECO:0000313" key="5">
    <source>
        <dbReference type="Proteomes" id="UP000008207"/>
    </source>
</evidence>
<name>B8ID25_METNO</name>
<dbReference type="AlphaFoldDB" id="B8ID25"/>
<dbReference type="Proteomes" id="UP000008207">
    <property type="component" value="Chromosome"/>
</dbReference>
<evidence type="ECO:0000313" key="4">
    <source>
        <dbReference type="EMBL" id="ACL59417.1"/>
    </source>
</evidence>
<dbReference type="Gene3D" id="2.40.160.20">
    <property type="match status" value="1"/>
</dbReference>
<gene>
    <name evidence="4" type="ordered locus">Mnod_4550</name>
</gene>
<reference evidence="4 5" key="1">
    <citation type="submission" date="2009-01" db="EMBL/GenBank/DDBJ databases">
        <title>Complete sequence of chromosome of Methylobacterium nodulans ORS 2060.</title>
        <authorList>
            <consortium name="US DOE Joint Genome Institute"/>
            <person name="Lucas S."/>
            <person name="Copeland A."/>
            <person name="Lapidus A."/>
            <person name="Glavina del Rio T."/>
            <person name="Dalin E."/>
            <person name="Tice H."/>
            <person name="Bruce D."/>
            <person name="Goodwin L."/>
            <person name="Pitluck S."/>
            <person name="Sims D."/>
            <person name="Brettin T."/>
            <person name="Detter J.C."/>
            <person name="Han C."/>
            <person name="Larimer F."/>
            <person name="Land M."/>
            <person name="Hauser L."/>
            <person name="Kyrpides N."/>
            <person name="Ivanova N."/>
            <person name="Marx C.J."/>
            <person name="Richardson P."/>
        </authorList>
    </citation>
    <scope>NUCLEOTIDE SEQUENCE [LARGE SCALE GENOMIC DNA]</scope>
    <source>
        <strain evidence="5">LMG 21967 / CNCM I-2342 / ORS 2060</strain>
    </source>
</reference>
<dbReference type="EMBL" id="CP001349">
    <property type="protein sequence ID" value="ACL59417.1"/>
    <property type="molecule type" value="Genomic_DNA"/>
</dbReference>
<dbReference type="OrthoDB" id="5643626at2"/>
<protein>
    <submittedName>
        <fullName evidence="4">Porin</fullName>
    </submittedName>
</protein>